<name>A0A2K4DQQ6_9STAP</name>
<keyword evidence="1" id="KW-0812">Transmembrane</keyword>
<keyword evidence="1" id="KW-0472">Membrane</keyword>
<protein>
    <submittedName>
        <fullName evidence="2">HlyD family secretion protein</fullName>
    </submittedName>
</protein>
<dbReference type="AlphaFoldDB" id="A0A2K4DQQ6"/>
<sequence>MKKHLTPLTILIPFLLLLILIFSYYIYLKLPSQPNLSKVKTIIAKPHYPLSFTGIQEAKESYTVYYNPSLGEMPDILVTNNATVKPHTPLLEYYNTYIGKLIVAKKKTLVSIRSLQPITEPLSLATINLYDQIAELQSRLRIQLSSPIQGKVTILHSFPSKSNTKIMQINSEKRIIRATITESQLSRIKVNQTVMITPKSSPLFTGRVLSISSTPFKIEKNKSMYHIIVSTKAQYPIGYHFKIESGAIEFQVPTSVIYDKHYIFVTQNNKIIKRKIKYNKSQKSGYIIVFNGINIGDKIIVNPTSSLLQNNE</sequence>
<dbReference type="Gene3D" id="2.40.30.170">
    <property type="match status" value="1"/>
</dbReference>
<dbReference type="Gene3D" id="2.40.420.20">
    <property type="match status" value="1"/>
</dbReference>
<proteinExistence type="predicted"/>
<keyword evidence="1" id="KW-1133">Transmembrane helix</keyword>
<evidence type="ECO:0000313" key="3">
    <source>
        <dbReference type="Proteomes" id="UP000243350"/>
    </source>
</evidence>
<organism evidence="2 3">
    <name type="scientific">Staphylococcus devriesei</name>
    <dbReference type="NCBI Taxonomy" id="586733"/>
    <lineage>
        <taxon>Bacteria</taxon>
        <taxon>Bacillati</taxon>
        <taxon>Bacillota</taxon>
        <taxon>Bacilli</taxon>
        <taxon>Bacillales</taxon>
        <taxon>Staphylococcaceae</taxon>
        <taxon>Staphylococcus</taxon>
    </lineage>
</organism>
<dbReference type="RefSeq" id="WP_103166124.1">
    <property type="nucleotide sequence ID" value="NZ_PPRG01000023.1"/>
</dbReference>
<evidence type="ECO:0000256" key="1">
    <source>
        <dbReference type="SAM" id="Phobius"/>
    </source>
</evidence>
<dbReference type="Proteomes" id="UP000243350">
    <property type="component" value="Unassembled WGS sequence"/>
</dbReference>
<dbReference type="EMBL" id="PYZH01000044">
    <property type="protein sequence ID" value="PTF14135.1"/>
    <property type="molecule type" value="Genomic_DNA"/>
</dbReference>
<accession>A0A2K4DQQ6</accession>
<gene>
    <name evidence="2" type="ORF">BUY48_07750</name>
</gene>
<comment type="caution">
    <text evidence="2">The sequence shown here is derived from an EMBL/GenBank/DDBJ whole genome shotgun (WGS) entry which is preliminary data.</text>
</comment>
<feature type="transmembrane region" description="Helical" evidence="1">
    <location>
        <begin position="7"/>
        <end position="27"/>
    </location>
</feature>
<reference evidence="2 3" key="1">
    <citation type="journal article" date="2016" name="Front. Microbiol.">
        <title>Comprehensive Phylogenetic Analysis of Bovine Non-aureus Staphylococci Species Based on Whole-Genome Sequencing.</title>
        <authorList>
            <person name="Naushad S."/>
            <person name="Barkema H.W."/>
            <person name="Luby C."/>
            <person name="Condas L.A."/>
            <person name="Nobrega D.B."/>
            <person name="Carson D.A."/>
            <person name="De Buck J."/>
        </authorList>
    </citation>
    <scope>NUCLEOTIDE SEQUENCE [LARGE SCALE GENOMIC DNA]</scope>
    <source>
        <strain evidence="2 3">SNUC 4143</strain>
    </source>
</reference>
<evidence type="ECO:0000313" key="2">
    <source>
        <dbReference type="EMBL" id="PTF14135.1"/>
    </source>
</evidence>
<dbReference type="OrthoDB" id="2406721at2"/>